<sequence length="1403" mass="147039">MTFLNSLPLTPPTHNPASQVTRSTSFASTLFLSSSESSGTEEFGWLSQLKGPVKSTAGLRDRLDPRTPATPASDQDPISPSPPQPVLPSPAPLIPLFPGVTTPTSAPHFALSVRPRERNRAATFFDVFAPEVDTPSPIRLTRLLSFPSLPAQPVTSMSTTWNMPQVVLEEDENERQTPQIRHARRLSDVGPMPAPALAGVSALGRPLGSPISLFRSRNESDVSIDAPSLVCVLPESSSRLSTVSCHTFGHSVEHSASLQVLYTRSPSPAVSGHVTPVAGGSSVCDGARPERDDAVAAAAVAAASHLLRPISPNMLRPPGDSPASAVEKPRRRRGSGAAKGTAASRSIYVHAPNAPPVPAIPRPYPSIEDIRRLRKKSLASEHAHAHASPAPSNATSRSAYADVSDYDPLSPVSHLDALSPPPTRLPAHAMLRRHFQHVERSPSLELSMDVKTTRSRKRNSNDPLPVVTTALSHQASGSSIVAMAVNMASSAQTPVPHDSARRPARNPERERARQGPSRKAASGPIIQLPKRNASMCNLRAMAQSASSSSSSPPPPPIPVRSSSASASAVDPAARLPLIMLSSPAPITAASSMPIPQISVSSSSPFVGEQAVFEPQVTEVGSTGACGTGNSSGSSSTEVEDDAEPRNHSRLSSAGKLFRGGKLTLRKAKSSKDGRSPTPASIPKICFPPSPPSSVVEAKCSPLRRSASALSLLMKLDLPMPSLPIKNVSTQKQRGAEKPEPVIPIAIISRENSLVLDQEEAEEAAERARASLASQERSSAEEKEQRGEGADGKEELLEWEEGEQQQIRRPMGKIFMQDALAMGPDLAVLQRQADSAAAAAAIEASASSSSTESGNKRGWSGMPAALRSVRSFASLAQVRTPRKASFARIHPLPTPPNDVPEVKPPASAAQQQQQQQQQRGMSNASTGSVSTRPHPQVSYDLMLGVAGALLSMDGNRQRSHSLRPRHALGYPGSGPGPGPQLPAQIVLGQPEEPAVESILLRRGKSDDMLRSRGRTVQLQAPDTPETSPVPSSQSRKPASPKVQQYTPPPPHPSARERTAADLGLGPAFTTPSPAAAVRDLAWAGRPELIPSTYSQFDGSSICTTSVAAASPRVEDDHLRRAFWNDDDERGECSRFKRVPAWAGSRGAAAGMTGGGDERLTPPSSTTYSSTPLGSAIESASSSASSGRRFERDQYAWLRMQEDTASPTLPTCDMQHHLGSAISTIPFPRASPSAAAAAAAAAARRGDAYCHRSSPGSPDSAVQRSPPRVTRKSVTDAALAYLAALHRSGSALDFEPASGIAEEEDGGCGSGSGSGGGSGGHGHSDDQSSDSDPCLTPSPTSALRTVPLPGMQSPAGLGAGGAGGGVGGAVKMLGCGAGRGGQMDEGIVPLARNLQALEAWLQWTE</sequence>
<feature type="region of interest" description="Disordered" evidence="1">
    <location>
        <begin position="376"/>
        <end position="401"/>
    </location>
</feature>
<comment type="caution">
    <text evidence="2">The sequence shown here is derived from an EMBL/GenBank/DDBJ whole genome shotgun (WGS) entry which is preliminary data.</text>
</comment>
<proteinExistence type="predicted"/>
<evidence type="ECO:0000256" key="1">
    <source>
        <dbReference type="SAM" id="MobiDB-lite"/>
    </source>
</evidence>
<feature type="region of interest" description="Disordered" evidence="1">
    <location>
        <begin position="879"/>
        <end position="934"/>
    </location>
</feature>
<feature type="compositionally biased region" description="Pro residues" evidence="1">
    <location>
        <begin position="79"/>
        <end position="95"/>
    </location>
</feature>
<evidence type="ECO:0000313" key="2">
    <source>
        <dbReference type="EMBL" id="KAK0524868.1"/>
    </source>
</evidence>
<evidence type="ECO:0000313" key="3">
    <source>
        <dbReference type="Proteomes" id="UP001176521"/>
    </source>
</evidence>
<feature type="region of interest" description="Disordered" evidence="1">
    <location>
        <begin position="1298"/>
        <end position="1354"/>
    </location>
</feature>
<feature type="compositionally biased region" description="Polar residues" evidence="1">
    <location>
        <begin position="1252"/>
        <end position="1261"/>
    </location>
</feature>
<feature type="compositionally biased region" description="Gly residues" evidence="1">
    <location>
        <begin position="1305"/>
        <end position="1319"/>
    </location>
</feature>
<feature type="compositionally biased region" description="Basic residues" evidence="1">
    <location>
        <begin position="956"/>
        <end position="965"/>
    </location>
</feature>
<protein>
    <submittedName>
        <fullName evidence="2">Uncharacterized protein</fullName>
    </submittedName>
</protein>
<feature type="region of interest" description="Disordered" evidence="1">
    <location>
        <begin position="1247"/>
        <end position="1269"/>
    </location>
</feature>
<feature type="compositionally biased region" description="Basic and acidic residues" evidence="1">
    <location>
        <begin position="777"/>
        <end position="795"/>
    </location>
</feature>
<reference evidence="2" key="1">
    <citation type="journal article" date="2023" name="PhytoFront">
        <title>Draft Genome Resources of Seven Strains of Tilletia horrida, Causal Agent of Kernel Smut of Rice.</title>
        <authorList>
            <person name="Khanal S."/>
            <person name="Antony Babu S."/>
            <person name="Zhou X.G."/>
        </authorList>
    </citation>
    <scope>NUCLEOTIDE SEQUENCE</scope>
    <source>
        <strain evidence="2">TX3</strain>
    </source>
</reference>
<feature type="compositionally biased region" description="Pro residues" evidence="1">
    <location>
        <begin position="353"/>
        <end position="363"/>
    </location>
</feature>
<feature type="region of interest" description="Disordered" evidence="1">
    <location>
        <begin position="440"/>
        <end position="465"/>
    </location>
</feature>
<feature type="region of interest" description="Disordered" evidence="1">
    <location>
        <begin position="955"/>
        <end position="983"/>
    </location>
</feature>
<feature type="compositionally biased region" description="Polar residues" evidence="1">
    <location>
        <begin position="1013"/>
        <end position="1044"/>
    </location>
</feature>
<feature type="region of interest" description="Disordered" evidence="1">
    <location>
        <begin position="1000"/>
        <end position="1056"/>
    </location>
</feature>
<feature type="compositionally biased region" description="Basic and acidic residues" evidence="1">
    <location>
        <begin position="498"/>
        <end position="513"/>
    </location>
</feature>
<keyword evidence="3" id="KW-1185">Reference proteome</keyword>
<name>A0AAN6G7C2_9BASI</name>
<organism evidence="2 3">
    <name type="scientific">Tilletia horrida</name>
    <dbReference type="NCBI Taxonomy" id="155126"/>
    <lineage>
        <taxon>Eukaryota</taxon>
        <taxon>Fungi</taxon>
        <taxon>Dikarya</taxon>
        <taxon>Basidiomycota</taxon>
        <taxon>Ustilaginomycotina</taxon>
        <taxon>Exobasidiomycetes</taxon>
        <taxon>Tilletiales</taxon>
        <taxon>Tilletiaceae</taxon>
        <taxon>Tilletia</taxon>
    </lineage>
</organism>
<accession>A0AAN6G7C2</accession>
<feature type="compositionally biased region" description="Low complexity" evidence="1">
    <location>
        <begin position="620"/>
        <end position="636"/>
    </location>
</feature>
<feature type="region of interest" description="Disordered" evidence="1">
    <location>
        <begin position="489"/>
        <end position="565"/>
    </location>
</feature>
<feature type="region of interest" description="Disordered" evidence="1">
    <location>
        <begin position="757"/>
        <end position="804"/>
    </location>
</feature>
<feature type="compositionally biased region" description="Polar residues" evidence="1">
    <location>
        <begin position="918"/>
        <end position="932"/>
    </location>
</feature>
<feature type="region of interest" description="Disordered" evidence="1">
    <location>
        <begin position="1142"/>
        <end position="1185"/>
    </location>
</feature>
<gene>
    <name evidence="2" type="ORF">OC842_005697</name>
</gene>
<feature type="compositionally biased region" description="Low complexity" evidence="1">
    <location>
        <begin position="1159"/>
        <end position="1184"/>
    </location>
</feature>
<dbReference type="Proteomes" id="UP001176521">
    <property type="component" value="Unassembled WGS sequence"/>
</dbReference>
<feature type="region of interest" description="Disordered" evidence="1">
    <location>
        <begin position="1"/>
        <end position="22"/>
    </location>
</feature>
<dbReference type="EMBL" id="JAPDMQ010000429">
    <property type="protein sequence ID" value="KAK0524868.1"/>
    <property type="molecule type" value="Genomic_DNA"/>
</dbReference>
<feature type="region of interest" description="Disordered" evidence="1">
    <location>
        <begin position="618"/>
        <end position="685"/>
    </location>
</feature>
<feature type="region of interest" description="Disordered" evidence="1">
    <location>
        <begin position="56"/>
        <end position="95"/>
    </location>
</feature>
<feature type="region of interest" description="Disordered" evidence="1">
    <location>
        <begin position="310"/>
        <end position="363"/>
    </location>
</feature>